<dbReference type="Proteomes" id="UP001233999">
    <property type="component" value="Unassembled WGS sequence"/>
</dbReference>
<keyword evidence="4" id="KW-1185">Reference proteome</keyword>
<proteinExistence type="predicted"/>
<organism evidence="3 4">
    <name type="scientific">Diploptera punctata</name>
    <name type="common">Pacific beetle cockroach</name>
    <dbReference type="NCBI Taxonomy" id="6984"/>
    <lineage>
        <taxon>Eukaryota</taxon>
        <taxon>Metazoa</taxon>
        <taxon>Ecdysozoa</taxon>
        <taxon>Arthropoda</taxon>
        <taxon>Hexapoda</taxon>
        <taxon>Insecta</taxon>
        <taxon>Pterygota</taxon>
        <taxon>Neoptera</taxon>
        <taxon>Polyneoptera</taxon>
        <taxon>Dictyoptera</taxon>
        <taxon>Blattodea</taxon>
        <taxon>Blaberoidea</taxon>
        <taxon>Blaberidae</taxon>
        <taxon>Diplopterinae</taxon>
        <taxon>Diploptera</taxon>
    </lineage>
</organism>
<dbReference type="PANTHER" id="PTHR13318:SF190">
    <property type="entry name" value="PARTNER OF PAIRED, ISOFORM B"/>
    <property type="match status" value="1"/>
</dbReference>
<dbReference type="InterPro" id="IPR036047">
    <property type="entry name" value="F-box-like_dom_sf"/>
</dbReference>
<evidence type="ECO:0000313" key="3">
    <source>
        <dbReference type="EMBL" id="KAJ9600889.1"/>
    </source>
</evidence>
<evidence type="ECO:0000256" key="1">
    <source>
        <dbReference type="ARBA" id="ARBA00022786"/>
    </source>
</evidence>
<gene>
    <name evidence="3" type="ORF">L9F63_000932</name>
</gene>
<dbReference type="InterPro" id="IPR006553">
    <property type="entry name" value="Leu-rich_rpt_Cys-con_subtyp"/>
</dbReference>
<dbReference type="SUPFAM" id="SSF81383">
    <property type="entry name" value="F-box domain"/>
    <property type="match status" value="1"/>
</dbReference>
<reference evidence="3" key="2">
    <citation type="submission" date="2023-05" db="EMBL/GenBank/DDBJ databases">
        <authorList>
            <person name="Fouks B."/>
        </authorList>
    </citation>
    <scope>NUCLEOTIDE SEQUENCE</scope>
    <source>
        <strain evidence="3">Stay&amp;Tobe</strain>
        <tissue evidence="3">Testes</tissue>
    </source>
</reference>
<evidence type="ECO:0000256" key="2">
    <source>
        <dbReference type="SAM" id="MobiDB-lite"/>
    </source>
</evidence>
<dbReference type="AlphaFoldDB" id="A0AAD8AKS4"/>
<dbReference type="PROSITE" id="PS51450">
    <property type="entry name" value="LRR"/>
    <property type="match status" value="1"/>
</dbReference>
<dbReference type="SMART" id="SM00367">
    <property type="entry name" value="LRR_CC"/>
    <property type="match status" value="4"/>
</dbReference>
<evidence type="ECO:0008006" key="5">
    <source>
        <dbReference type="Google" id="ProtNLM"/>
    </source>
</evidence>
<name>A0AAD8AKS4_DIPPU</name>
<accession>A0AAD8AKS4</accession>
<dbReference type="EMBL" id="JASPKZ010000042">
    <property type="protein sequence ID" value="KAJ9600889.1"/>
    <property type="molecule type" value="Genomic_DNA"/>
</dbReference>
<dbReference type="GO" id="GO:0019005">
    <property type="term" value="C:SCF ubiquitin ligase complex"/>
    <property type="evidence" value="ECO:0007669"/>
    <property type="project" value="TreeGrafter"/>
</dbReference>
<dbReference type="SUPFAM" id="SSF52047">
    <property type="entry name" value="RNI-like"/>
    <property type="match status" value="1"/>
</dbReference>
<dbReference type="Gene3D" id="3.80.10.10">
    <property type="entry name" value="Ribonuclease Inhibitor"/>
    <property type="match status" value="2"/>
</dbReference>
<comment type="caution">
    <text evidence="3">The sequence shown here is derived from an EMBL/GenBank/DDBJ whole genome shotgun (WGS) entry which is preliminary data.</text>
</comment>
<dbReference type="PANTHER" id="PTHR13318">
    <property type="entry name" value="PARTNER OF PAIRED, ISOFORM B-RELATED"/>
    <property type="match status" value="1"/>
</dbReference>
<feature type="compositionally biased region" description="Basic and acidic residues" evidence="2">
    <location>
        <begin position="414"/>
        <end position="433"/>
    </location>
</feature>
<protein>
    <recommendedName>
        <fullName evidence="5">F-box/LRR-repeat protein 6</fullName>
    </recommendedName>
</protein>
<dbReference type="InterPro" id="IPR001611">
    <property type="entry name" value="Leu-rich_rpt"/>
</dbReference>
<dbReference type="InterPro" id="IPR032675">
    <property type="entry name" value="LRR_dom_sf"/>
</dbReference>
<keyword evidence="1" id="KW-0833">Ubl conjugation pathway</keyword>
<feature type="non-terminal residue" evidence="3">
    <location>
        <position position="464"/>
    </location>
</feature>
<reference evidence="3" key="1">
    <citation type="journal article" date="2023" name="IScience">
        <title>Live-bearing cockroach genome reveals convergent evolutionary mechanisms linked to viviparity in insects and beyond.</title>
        <authorList>
            <person name="Fouks B."/>
            <person name="Harrison M.C."/>
            <person name="Mikhailova A.A."/>
            <person name="Marchal E."/>
            <person name="English S."/>
            <person name="Carruthers M."/>
            <person name="Jennings E.C."/>
            <person name="Chiamaka E.L."/>
            <person name="Frigard R.A."/>
            <person name="Pippel M."/>
            <person name="Attardo G.M."/>
            <person name="Benoit J.B."/>
            <person name="Bornberg-Bauer E."/>
            <person name="Tobe S.S."/>
        </authorList>
    </citation>
    <scope>NUCLEOTIDE SEQUENCE</scope>
    <source>
        <strain evidence="3">Stay&amp;Tobe</strain>
    </source>
</reference>
<feature type="region of interest" description="Disordered" evidence="2">
    <location>
        <begin position="414"/>
        <end position="464"/>
    </location>
</feature>
<dbReference type="GO" id="GO:0031146">
    <property type="term" value="P:SCF-dependent proteasomal ubiquitin-dependent protein catabolic process"/>
    <property type="evidence" value="ECO:0007669"/>
    <property type="project" value="TreeGrafter"/>
</dbReference>
<sequence>VHVSYILSVMMNIIGECLLRRMTRVCKLWRDVALTPSLWYNIDLSSPCIKDRYKTSETVRWLCENRLTGVQELNVGGWKFSGIQSVLETICKSCQDLRGLNMTGWKGLNADHLKYLLANCSHLARLDLSSINPESNSTRSAISPVSIINLTQTMGDRLTHLTLANNKLTAIPQLITSIATHCPNLLVLDLSNLRTVSHSTATMHIEKLQEGCQKLRVLRITNSQIVLSTASLKEQTMEKVRIFYVLKELSVAGFTVDGFCSTPIMDDNAVERILKTSHKLRLLDVRGCSRISDSSLVRVPAWDLEHLFLSGCYVTRLTGSGLELIAQKWSHSLIEVDLAWSTATQALDQAVTALAERAAESPLRILNLCGSSVSLSPVKAVLLRCPLLASLNLSSCRALPRGMKRLYEGNEVSELRSTFEEKPETNKEEKSPAGDDEDNSKSNTENDKQDAVPTEAESGGSNMN</sequence>
<evidence type="ECO:0000313" key="4">
    <source>
        <dbReference type="Proteomes" id="UP001233999"/>
    </source>
</evidence>